<keyword evidence="2" id="KW-1185">Reference proteome</keyword>
<dbReference type="AlphaFoldDB" id="A0AAN7QN87"/>
<evidence type="ECO:0000313" key="2">
    <source>
        <dbReference type="Proteomes" id="UP001353858"/>
    </source>
</evidence>
<name>A0AAN7QN87_9COLE</name>
<organism evidence="1 2">
    <name type="scientific">Aquatica leii</name>
    <dbReference type="NCBI Taxonomy" id="1421715"/>
    <lineage>
        <taxon>Eukaryota</taxon>
        <taxon>Metazoa</taxon>
        <taxon>Ecdysozoa</taxon>
        <taxon>Arthropoda</taxon>
        <taxon>Hexapoda</taxon>
        <taxon>Insecta</taxon>
        <taxon>Pterygota</taxon>
        <taxon>Neoptera</taxon>
        <taxon>Endopterygota</taxon>
        <taxon>Coleoptera</taxon>
        <taxon>Polyphaga</taxon>
        <taxon>Elateriformia</taxon>
        <taxon>Elateroidea</taxon>
        <taxon>Lampyridae</taxon>
        <taxon>Luciolinae</taxon>
        <taxon>Aquatica</taxon>
    </lineage>
</organism>
<dbReference type="Proteomes" id="UP001353858">
    <property type="component" value="Unassembled WGS sequence"/>
</dbReference>
<accession>A0AAN7QN87</accession>
<proteinExistence type="predicted"/>
<dbReference type="EMBL" id="JARPUR010000001">
    <property type="protein sequence ID" value="KAK4885768.1"/>
    <property type="molecule type" value="Genomic_DNA"/>
</dbReference>
<comment type="caution">
    <text evidence="1">The sequence shown here is derived from an EMBL/GenBank/DDBJ whole genome shotgun (WGS) entry which is preliminary data.</text>
</comment>
<gene>
    <name evidence="1" type="ORF">RN001_002039</name>
</gene>
<reference evidence="2" key="1">
    <citation type="submission" date="2023-01" db="EMBL/GenBank/DDBJ databases">
        <title>Key to firefly adult light organ development and bioluminescence: homeobox transcription factors regulate luciferase expression and transportation to peroxisome.</title>
        <authorList>
            <person name="Fu X."/>
        </authorList>
    </citation>
    <scope>NUCLEOTIDE SEQUENCE [LARGE SCALE GENOMIC DNA]</scope>
</reference>
<sequence length="408" mass="47793">MTNYTEINLAKEMIPQYEGGSRNLSYFLQQCDKFINTYKNSNKGEENCTLNKLLFEICCSKLINAARDILATCDCSTWSNVKFALLNQTNENYDTYYEKIKGKLQYLLEHISIHEQDVNLKIYKTNLYTRKALDTFKAGLLEPYQSLEDCLLQFRNYDNHKQLVSFLNFIRQKTPIKSAHKSNTQNQNFRTPTSRNNAYFNNTNQYNPNYNQYRNQNINQNYGQNYNQNRNHFPSAPINVQSRPLLRRVLCHVDWNQIKDTEHIVSCLEVEEKKRLRGKVVNVITNFDNNKTENNSTPQNRFIKTLMTSTRKFMKTHHDLLITKSDKGIATISDQITKSRAKPVKLSIFTNLTIYYYTVKRKGDKLYIILSKEKEIDKQQPRKQQAITWYIDGSKPAQSTEAGIVTVL</sequence>
<protein>
    <submittedName>
        <fullName evidence="1">Uncharacterized protein</fullName>
    </submittedName>
</protein>
<evidence type="ECO:0000313" key="1">
    <source>
        <dbReference type="EMBL" id="KAK4885768.1"/>
    </source>
</evidence>